<feature type="transmembrane region" description="Helical" evidence="9">
    <location>
        <begin position="35"/>
        <end position="55"/>
    </location>
</feature>
<evidence type="ECO:0000313" key="10">
    <source>
        <dbReference type="EMBL" id="MQY29144.1"/>
    </source>
</evidence>
<evidence type="ECO:0000256" key="1">
    <source>
        <dbReference type="ARBA" id="ARBA00004651"/>
    </source>
</evidence>
<evidence type="ECO:0000256" key="3">
    <source>
        <dbReference type="ARBA" id="ARBA00022448"/>
    </source>
</evidence>
<feature type="transmembrane region" description="Helical" evidence="9">
    <location>
        <begin position="62"/>
        <end position="81"/>
    </location>
</feature>
<keyword evidence="6 9" id="KW-1133">Transmembrane helix</keyword>
<feature type="transmembrane region" description="Helical" evidence="9">
    <location>
        <begin position="12"/>
        <end position="29"/>
    </location>
</feature>
<dbReference type="PANTHER" id="PTHR34295">
    <property type="entry name" value="BIOTIN TRANSPORTER BIOY"/>
    <property type="match status" value="1"/>
</dbReference>
<reference evidence="10 11" key="1">
    <citation type="submission" date="2019-10" db="EMBL/GenBank/DDBJ databases">
        <title>Nocardia macrotermitis sp. nov. and Nocardia aurantia sp. nov., isolated from the gut of fungus growing-termite Macrotermes natalensis.</title>
        <authorList>
            <person name="Benndorf R."/>
            <person name="Schwitalla J."/>
            <person name="Martin K."/>
            <person name="De Beer W."/>
            <person name="Kaster A.-K."/>
            <person name="Vollmers J."/>
            <person name="Poulsen M."/>
            <person name="Beemelmanns C."/>
        </authorList>
    </citation>
    <scope>NUCLEOTIDE SEQUENCE [LARGE SCALE GENOMIC DNA]</scope>
    <source>
        <strain evidence="10 11">RB56</strain>
    </source>
</reference>
<dbReference type="GO" id="GO:0015225">
    <property type="term" value="F:biotin transmembrane transporter activity"/>
    <property type="evidence" value="ECO:0007669"/>
    <property type="project" value="UniProtKB-UniRule"/>
</dbReference>
<organism evidence="10 11">
    <name type="scientific">Nocardia aurantia</name>
    <dbReference type="NCBI Taxonomy" id="2585199"/>
    <lineage>
        <taxon>Bacteria</taxon>
        <taxon>Bacillati</taxon>
        <taxon>Actinomycetota</taxon>
        <taxon>Actinomycetes</taxon>
        <taxon>Mycobacteriales</taxon>
        <taxon>Nocardiaceae</taxon>
        <taxon>Nocardia</taxon>
    </lineage>
</organism>
<comment type="similarity">
    <text evidence="2 8">Belongs to the BioY family.</text>
</comment>
<dbReference type="RefSeq" id="WP_319943426.1">
    <property type="nucleotide sequence ID" value="NZ_WEGI01000010.1"/>
</dbReference>
<keyword evidence="7 8" id="KW-0472">Membrane</keyword>
<protein>
    <recommendedName>
        <fullName evidence="8">Biotin transporter</fullName>
    </recommendedName>
</protein>
<feature type="transmembrane region" description="Helical" evidence="9">
    <location>
        <begin position="164"/>
        <end position="184"/>
    </location>
</feature>
<gene>
    <name evidence="10" type="primary">bioY</name>
    <name evidence="10" type="ORF">NRB56_47330</name>
</gene>
<keyword evidence="3 8" id="KW-0813">Transport</keyword>
<evidence type="ECO:0000256" key="8">
    <source>
        <dbReference type="PIRNR" id="PIRNR016661"/>
    </source>
</evidence>
<feature type="transmembrane region" description="Helical" evidence="9">
    <location>
        <begin position="93"/>
        <end position="114"/>
    </location>
</feature>
<accession>A0A7K0DWD1</accession>
<keyword evidence="5 9" id="KW-0812">Transmembrane</keyword>
<dbReference type="Gene3D" id="1.10.1760.20">
    <property type="match status" value="1"/>
</dbReference>
<keyword evidence="4 8" id="KW-1003">Cell membrane</keyword>
<feature type="transmembrane region" description="Helical" evidence="9">
    <location>
        <begin position="121"/>
        <end position="144"/>
    </location>
</feature>
<evidence type="ECO:0000256" key="7">
    <source>
        <dbReference type="ARBA" id="ARBA00023136"/>
    </source>
</evidence>
<dbReference type="PANTHER" id="PTHR34295:SF4">
    <property type="entry name" value="BIOTIN TRANSPORTER BIOY-RELATED"/>
    <property type="match status" value="1"/>
</dbReference>
<comment type="caution">
    <text evidence="10">The sequence shown here is derived from an EMBL/GenBank/DDBJ whole genome shotgun (WGS) entry which is preliminary data.</text>
</comment>
<evidence type="ECO:0000313" key="11">
    <source>
        <dbReference type="Proteomes" id="UP000431401"/>
    </source>
</evidence>
<evidence type="ECO:0000256" key="2">
    <source>
        <dbReference type="ARBA" id="ARBA00010692"/>
    </source>
</evidence>
<dbReference type="EMBL" id="WEGI01000010">
    <property type="protein sequence ID" value="MQY29144.1"/>
    <property type="molecule type" value="Genomic_DNA"/>
</dbReference>
<dbReference type="PIRSF" id="PIRSF016661">
    <property type="entry name" value="BioY"/>
    <property type="match status" value="1"/>
</dbReference>
<comment type="subcellular location">
    <subcellularLocation>
        <location evidence="1 8">Cell membrane</location>
        <topology evidence="1 8">Multi-pass membrane protein</topology>
    </subcellularLocation>
</comment>
<dbReference type="Proteomes" id="UP000431401">
    <property type="component" value="Unassembled WGS sequence"/>
</dbReference>
<dbReference type="InterPro" id="IPR003784">
    <property type="entry name" value="BioY"/>
</dbReference>
<proteinExistence type="inferred from homology"/>
<evidence type="ECO:0000256" key="5">
    <source>
        <dbReference type="ARBA" id="ARBA00022692"/>
    </source>
</evidence>
<name>A0A7K0DWD1_9NOCA</name>
<evidence type="ECO:0000256" key="4">
    <source>
        <dbReference type="ARBA" id="ARBA00022475"/>
    </source>
</evidence>
<sequence>MNRPADRVATRDVVLVALFAAIIVALGLIPPISVGFIAVPITMQTLGVMLAGAILGSVRGMLACALVALLTAAGLPVLSGGRGGLGVFAGPTAGYLVGWLPGALVTGAIAQLWAWRLTTRWLRVVVLFVAAVVGGIAVVYAVGIPWLSANTGISLHKAFSSGMVFVPGDLIKAGIVALVADGVLRSYSVLPARRKAVRPEPSAR</sequence>
<dbReference type="GO" id="GO:0005886">
    <property type="term" value="C:plasma membrane"/>
    <property type="evidence" value="ECO:0007669"/>
    <property type="project" value="UniProtKB-SubCell"/>
</dbReference>
<evidence type="ECO:0000256" key="9">
    <source>
        <dbReference type="SAM" id="Phobius"/>
    </source>
</evidence>
<dbReference type="AlphaFoldDB" id="A0A7K0DWD1"/>
<dbReference type="Pfam" id="PF02632">
    <property type="entry name" value="BioY"/>
    <property type="match status" value="1"/>
</dbReference>
<evidence type="ECO:0000256" key="6">
    <source>
        <dbReference type="ARBA" id="ARBA00022989"/>
    </source>
</evidence>
<keyword evidence="11" id="KW-1185">Reference proteome</keyword>